<organism evidence="1 2">
    <name type="scientific">Meyerozyma guilliermondii (strain ATCC 6260 / CBS 566 / DSM 6381 / JCM 1539 / NBRC 10279 / NRRL Y-324)</name>
    <name type="common">Yeast</name>
    <name type="synonym">Candida guilliermondii</name>
    <dbReference type="NCBI Taxonomy" id="294746"/>
    <lineage>
        <taxon>Eukaryota</taxon>
        <taxon>Fungi</taxon>
        <taxon>Dikarya</taxon>
        <taxon>Ascomycota</taxon>
        <taxon>Saccharomycotina</taxon>
        <taxon>Pichiomycetes</taxon>
        <taxon>Debaryomycetaceae</taxon>
        <taxon>Meyerozyma</taxon>
    </lineage>
</organism>
<dbReference type="GeneID" id="5125195"/>
<dbReference type="RefSeq" id="XP_001483536.2">
    <property type="nucleotide sequence ID" value="XM_001483486.1"/>
</dbReference>
<evidence type="ECO:0000313" key="1">
    <source>
        <dbReference type="EMBL" id="EDK40167.2"/>
    </source>
</evidence>
<dbReference type="VEuPathDB" id="FungiDB:PGUG_04265"/>
<sequence>MSGLAKPYLAGSNFKAPCSKWNKSDLTSNKSEQVFTGKNSARGTTTPCAPSKCSMAAPTAVSNCKTLNSELPLEMDFWLGMISAWMLFDSTNFLTAFKLIHKLLVLKYLNYFDRLEIFNVLLGYSSNFQQPNLAIIIDQSSSLNIGSGFVGQFHEILCSGFDHVVQNLGVDSGS</sequence>
<proteinExistence type="predicted"/>
<dbReference type="Proteomes" id="UP000001997">
    <property type="component" value="Unassembled WGS sequence"/>
</dbReference>
<keyword evidence="2" id="KW-1185">Reference proteome</keyword>
<dbReference type="KEGG" id="pgu:PGUG_04265"/>
<protein>
    <submittedName>
        <fullName evidence="1">Uncharacterized protein</fullName>
    </submittedName>
</protein>
<gene>
    <name evidence="1" type="ORF">PGUG_04265</name>
</gene>
<dbReference type="AlphaFoldDB" id="A5DLW4"/>
<name>A5DLW4_PICGU</name>
<dbReference type="EMBL" id="CH408159">
    <property type="protein sequence ID" value="EDK40167.2"/>
    <property type="molecule type" value="Genomic_DNA"/>
</dbReference>
<reference evidence="1 2" key="1">
    <citation type="journal article" date="2009" name="Nature">
        <title>Evolution of pathogenicity and sexual reproduction in eight Candida genomes.</title>
        <authorList>
            <person name="Butler G."/>
            <person name="Rasmussen M.D."/>
            <person name="Lin M.F."/>
            <person name="Santos M.A."/>
            <person name="Sakthikumar S."/>
            <person name="Munro C.A."/>
            <person name="Rheinbay E."/>
            <person name="Grabherr M."/>
            <person name="Forche A."/>
            <person name="Reedy J.L."/>
            <person name="Agrafioti I."/>
            <person name="Arnaud M.B."/>
            <person name="Bates S."/>
            <person name="Brown A.J."/>
            <person name="Brunke S."/>
            <person name="Costanzo M.C."/>
            <person name="Fitzpatrick D.A."/>
            <person name="de Groot P.W."/>
            <person name="Harris D."/>
            <person name="Hoyer L.L."/>
            <person name="Hube B."/>
            <person name="Klis F.M."/>
            <person name="Kodira C."/>
            <person name="Lennard N."/>
            <person name="Logue M.E."/>
            <person name="Martin R."/>
            <person name="Neiman A.M."/>
            <person name="Nikolaou E."/>
            <person name="Quail M.A."/>
            <person name="Quinn J."/>
            <person name="Santos M.C."/>
            <person name="Schmitzberger F.F."/>
            <person name="Sherlock G."/>
            <person name="Shah P."/>
            <person name="Silverstein K.A."/>
            <person name="Skrzypek M.S."/>
            <person name="Soll D."/>
            <person name="Staggs R."/>
            <person name="Stansfield I."/>
            <person name="Stumpf M.P."/>
            <person name="Sudbery P.E."/>
            <person name="Srikantha T."/>
            <person name="Zeng Q."/>
            <person name="Berman J."/>
            <person name="Berriman M."/>
            <person name="Heitman J."/>
            <person name="Gow N.A."/>
            <person name="Lorenz M.C."/>
            <person name="Birren B.W."/>
            <person name="Kellis M."/>
            <person name="Cuomo C.A."/>
        </authorList>
    </citation>
    <scope>NUCLEOTIDE SEQUENCE [LARGE SCALE GENOMIC DNA]</scope>
    <source>
        <strain evidence="2">ATCC 6260 / CBS 566 / DSM 6381 / JCM 1539 / NBRC 10279 / NRRL Y-324</strain>
    </source>
</reference>
<accession>A5DLW4</accession>
<dbReference type="InParanoid" id="A5DLW4"/>
<evidence type="ECO:0000313" key="2">
    <source>
        <dbReference type="Proteomes" id="UP000001997"/>
    </source>
</evidence>
<dbReference type="HOGENOM" id="CLU_1540630_0_0_1"/>